<evidence type="ECO:0000313" key="7">
    <source>
        <dbReference type="EMBL" id="RCV33033.1"/>
    </source>
</evidence>
<accession>A0A368RSG6</accession>
<dbReference type="GO" id="GO:0016020">
    <property type="term" value="C:membrane"/>
    <property type="evidence" value="ECO:0007669"/>
    <property type="project" value="UniProtKB-SubCell"/>
</dbReference>
<keyword evidence="4 6" id="KW-1133">Transmembrane helix</keyword>
<dbReference type="STRING" id="4555.A0A368RSG6"/>
<dbReference type="AlphaFoldDB" id="A0A368RSG6"/>
<evidence type="ECO:0000256" key="4">
    <source>
        <dbReference type="ARBA" id="ARBA00022989"/>
    </source>
</evidence>
<comment type="similarity">
    <text evidence="2">Belongs to the TDE1 family.</text>
</comment>
<evidence type="ECO:0000256" key="6">
    <source>
        <dbReference type="SAM" id="Phobius"/>
    </source>
</evidence>
<evidence type="ECO:0000256" key="5">
    <source>
        <dbReference type="ARBA" id="ARBA00023136"/>
    </source>
</evidence>
<dbReference type="InterPro" id="IPR005016">
    <property type="entry name" value="TDE1/TMS"/>
</dbReference>
<keyword evidence="5 6" id="KW-0472">Membrane</keyword>
<evidence type="ECO:0000256" key="1">
    <source>
        <dbReference type="ARBA" id="ARBA00004141"/>
    </source>
</evidence>
<dbReference type="EMBL" id="CM003534">
    <property type="protein sequence ID" value="RCV33033.1"/>
    <property type="molecule type" value="Genomic_DNA"/>
</dbReference>
<reference evidence="7" key="2">
    <citation type="submission" date="2015-07" db="EMBL/GenBank/DDBJ databases">
        <authorList>
            <person name="Noorani M."/>
        </authorList>
    </citation>
    <scope>NUCLEOTIDE SEQUENCE</scope>
    <source>
        <strain evidence="7">Yugu1</strain>
    </source>
</reference>
<feature type="transmembrane region" description="Helical" evidence="6">
    <location>
        <begin position="23"/>
        <end position="39"/>
    </location>
</feature>
<proteinExistence type="inferred from homology"/>
<evidence type="ECO:0000256" key="2">
    <source>
        <dbReference type="ARBA" id="ARBA00006665"/>
    </source>
</evidence>
<protein>
    <submittedName>
        <fullName evidence="7">Uncharacterized protein</fullName>
    </submittedName>
</protein>
<dbReference type="PANTHER" id="PTHR10383">
    <property type="entry name" value="SERINE INCORPORATOR"/>
    <property type="match status" value="1"/>
</dbReference>
<comment type="subcellular location">
    <subcellularLocation>
        <location evidence="1">Membrane</location>
        <topology evidence="1">Multi-pass membrane protein</topology>
    </subcellularLocation>
</comment>
<gene>
    <name evidence="7" type="ORF">SETIT_7G050300v2</name>
</gene>
<sequence length="125" mass="13724">MRAQTGGDGGNGHRFYQHPSPMTVRYVYAVLFLLANILFEGQRRSGCHGDHDCLAAACSYMEPQLVGAYSVFLCFAAITSEPEIDCYKKGKAVVNWKTMISFVFELTSTAASAFSTGSDYKCIQV</sequence>
<name>A0A368RSG6_SETIT</name>
<dbReference type="PANTHER" id="PTHR10383:SF44">
    <property type="entry name" value="SERINC-DOMAIN CONTAINING SERINE AND SPHINGOLIPID BIOSYNTHESIS PROTEIN"/>
    <property type="match status" value="1"/>
</dbReference>
<organism evidence="7">
    <name type="scientific">Setaria italica</name>
    <name type="common">Foxtail millet</name>
    <name type="synonym">Panicum italicum</name>
    <dbReference type="NCBI Taxonomy" id="4555"/>
    <lineage>
        <taxon>Eukaryota</taxon>
        <taxon>Viridiplantae</taxon>
        <taxon>Streptophyta</taxon>
        <taxon>Embryophyta</taxon>
        <taxon>Tracheophyta</taxon>
        <taxon>Spermatophyta</taxon>
        <taxon>Magnoliopsida</taxon>
        <taxon>Liliopsida</taxon>
        <taxon>Poales</taxon>
        <taxon>Poaceae</taxon>
        <taxon>PACMAD clade</taxon>
        <taxon>Panicoideae</taxon>
        <taxon>Panicodae</taxon>
        <taxon>Paniceae</taxon>
        <taxon>Cenchrinae</taxon>
        <taxon>Setaria</taxon>
    </lineage>
</organism>
<evidence type="ECO:0000256" key="3">
    <source>
        <dbReference type="ARBA" id="ARBA00022692"/>
    </source>
</evidence>
<reference evidence="7" key="1">
    <citation type="journal article" date="2012" name="Nat. Biotechnol.">
        <title>Reference genome sequence of the model plant Setaria.</title>
        <authorList>
            <person name="Bennetzen J.L."/>
            <person name="Schmutz J."/>
            <person name="Wang H."/>
            <person name="Percifield R."/>
            <person name="Hawkins J."/>
            <person name="Pontaroli A.C."/>
            <person name="Estep M."/>
            <person name="Feng L."/>
            <person name="Vaughn J.N."/>
            <person name="Grimwood J."/>
            <person name="Jenkins J."/>
            <person name="Barry K."/>
            <person name="Lindquist E."/>
            <person name="Hellsten U."/>
            <person name="Deshpande S."/>
            <person name="Wang X."/>
            <person name="Wu X."/>
            <person name="Mitros T."/>
            <person name="Triplett J."/>
            <person name="Yang X."/>
            <person name="Ye C.Y."/>
            <person name="Mauro-Herrera M."/>
            <person name="Wang L."/>
            <person name="Li P."/>
            <person name="Sharma M."/>
            <person name="Sharma R."/>
            <person name="Ronald P.C."/>
            <person name="Panaud O."/>
            <person name="Kellogg E.A."/>
            <person name="Brutnell T.P."/>
            <person name="Doust A.N."/>
            <person name="Tuskan G.A."/>
            <person name="Rokhsar D."/>
            <person name="Devos K.M."/>
        </authorList>
    </citation>
    <scope>NUCLEOTIDE SEQUENCE [LARGE SCALE GENOMIC DNA]</scope>
    <source>
        <strain evidence="7">Yugu1</strain>
    </source>
</reference>
<keyword evidence="3 6" id="KW-0812">Transmembrane</keyword>